<feature type="transmembrane region" description="Helical" evidence="8">
    <location>
        <begin position="12"/>
        <end position="33"/>
    </location>
</feature>
<dbReference type="PRINTS" id="PR01437">
    <property type="entry name" value="NUOXDRDTASE4"/>
</dbReference>
<evidence type="ECO:0000256" key="6">
    <source>
        <dbReference type="ARBA" id="ARBA00023136"/>
    </source>
</evidence>
<feature type="transmembrane region" description="Helical" evidence="8">
    <location>
        <begin position="239"/>
        <end position="263"/>
    </location>
</feature>
<dbReference type="PANTHER" id="PTHR42703">
    <property type="entry name" value="NADH DEHYDROGENASE"/>
    <property type="match status" value="1"/>
</dbReference>
<evidence type="ECO:0000256" key="4">
    <source>
        <dbReference type="ARBA" id="ARBA00022692"/>
    </source>
</evidence>
<evidence type="ECO:0000256" key="2">
    <source>
        <dbReference type="ARBA" id="ARBA00005346"/>
    </source>
</evidence>
<evidence type="ECO:0000259" key="9">
    <source>
        <dbReference type="Pfam" id="PF00361"/>
    </source>
</evidence>
<feature type="transmembrane region" description="Helical" evidence="8">
    <location>
        <begin position="459"/>
        <end position="479"/>
    </location>
</feature>
<feature type="transmembrane region" description="Helical" evidence="8">
    <location>
        <begin position="334"/>
        <end position="354"/>
    </location>
</feature>
<dbReference type="Pfam" id="PF00361">
    <property type="entry name" value="Proton_antipo_M"/>
    <property type="match status" value="2"/>
</dbReference>
<accession>A0A9D2A7H3</accession>
<evidence type="ECO:0000256" key="3">
    <source>
        <dbReference type="ARBA" id="ARBA00022475"/>
    </source>
</evidence>
<evidence type="ECO:0000256" key="5">
    <source>
        <dbReference type="ARBA" id="ARBA00022989"/>
    </source>
</evidence>
<feature type="transmembrane region" description="Helical" evidence="8">
    <location>
        <begin position="509"/>
        <end position="531"/>
    </location>
</feature>
<feature type="transmembrane region" description="Helical" evidence="8">
    <location>
        <begin position="374"/>
        <end position="403"/>
    </location>
</feature>
<feature type="domain" description="NADH:quinone oxidoreductase/Mrp antiporter transmembrane" evidence="9">
    <location>
        <begin position="162"/>
        <end position="350"/>
    </location>
</feature>
<keyword evidence="4 7" id="KW-0812">Transmembrane</keyword>
<proteinExistence type="inferred from homology"/>
<protein>
    <recommendedName>
        <fullName evidence="9">NADH:quinone oxidoreductase/Mrp antiporter transmembrane domain-containing protein</fullName>
    </recommendedName>
</protein>
<feature type="transmembrane region" description="Helical" evidence="8">
    <location>
        <begin position="197"/>
        <end position="219"/>
    </location>
</feature>
<evidence type="ECO:0000256" key="8">
    <source>
        <dbReference type="SAM" id="Phobius"/>
    </source>
</evidence>
<feature type="transmembrane region" description="Helical" evidence="8">
    <location>
        <begin position="424"/>
        <end position="447"/>
    </location>
</feature>
<dbReference type="GO" id="GO:0005886">
    <property type="term" value="C:plasma membrane"/>
    <property type="evidence" value="ECO:0007669"/>
    <property type="project" value="UniProtKB-SubCell"/>
</dbReference>
<comment type="subcellular location">
    <subcellularLocation>
        <location evidence="1">Cell membrane</location>
        <topology evidence="1">Multi-pass membrane protein</topology>
    </subcellularLocation>
    <subcellularLocation>
        <location evidence="7">Membrane</location>
        <topology evidence="7">Multi-pass membrane protein</topology>
    </subcellularLocation>
</comment>
<organism evidence="10 11">
    <name type="scientific">Candidatus Nesterenkonia stercoripullorum</name>
    <dbReference type="NCBI Taxonomy" id="2838701"/>
    <lineage>
        <taxon>Bacteria</taxon>
        <taxon>Bacillati</taxon>
        <taxon>Actinomycetota</taxon>
        <taxon>Actinomycetes</taxon>
        <taxon>Micrococcales</taxon>
        <taxon>Micrococcaceae</taxon>
        <taxon>Nesterenkonia</taxon>
    </lineage>
</organism>
<feature type="transmembrane region" description="Helical" evidence="8">
    <location>
        <begin position="275"/>
        <end position="297"/>
    </location>
</feature>
<dbReference type="PANTHER" id="PTHR42703:SF1">
    <property type="entry name" value="NA(+)_H(+) ANTIPORTER SUBUNIT D1"/>
    <property type="match status" value="1"/>
</dbReference>
<reference evidence="10" key="2">
    <citation type="submission" date="2021-04" db="EMBL/GenBank/DDBJ databases">
        <authorList>
            <person name="Gilroy R."/>
        </authorList>
    </citation>
    <scope>NUCLEOTIDE SEQUENCE</scope>
    <source>
        <strain evidence="10">ChiHejej3B27-3195</strain>
    </source>
</reference>
<gene>
    <name evidence="10" type="ORF">H9871_07220</name>
</gene>
<keyword evidence="3" id="KW-1003">Cell membrane</keyword>
<feature type="transmembrane region" description="Helical" evidence="8">
    <location>
        <begin position="40"/>
        <end position="58"/>
    </location>
</feature>
<comment type="caution">
    <text evidence="10">The sequence shown here is derived from an EMBL/GenBank/DDBJ whole genome shotgun (WGS) entry which is preliminary data.</text>
</comment>
<dbReference type="GO" id="GO:0008137">
    <property type="term" value="F:NADH dehydrogenase (ubiquinone) activity"/>
    <property type="evidence" value="ECO:0007669"/>
    <property type="project" value="InterPro"/>
</dbReference>
<keyword evidence="6 8" id="KW-0472">Membrane</keyword>
<name>A0A9D2A7H3_9MICC</name>
<reference evidence="10" key="1">
    <citation type="journal article" date="2021" name="PeerJ">
        <title>Extensive microbial diversity within the chicken gut microbiome revealed by metagenomics and culture.</title>
        <authorList>
            <person name="Gilroy R."/>
            <person name="Ravi A."/>
            <person name="Getino M."/>
            <person name="Pursley I."/>
            <person name="Horton D.L."/>
            <person name="Alikhan N.F."/>
            <person name="Baker D."/>
            <person name="Gharbi K."/>
            <person name="Hall N."/>
            <person name="Watson M."/>
            <person name="Adriaenssens E.M."/>
            <person name="Foster-Nyarko E."/>
            <person name="Jarju S."/>
            <person name="Secka A."/>
            <person name="Antonio M."/>
            <person name="Oren A."/>
            <person name="Chaudhuri R.R."/>
            <person name="La Ragione R."/>
            <person name="Hildebrand F."/>
            <person name="Pallen M.J."/>
        </authorList>
    </citation>
    <scope>NUCLEOTIDE SEQUENCE</scope>
    <source>
        <strain evidence="10">ChiHejej3B27-3195</strain>
    </source>
</reference>
<keyword evidence="5 8" id="KW-1133">Transmembrane helix</keyword>
<evidence type="ECO:0000256" key="7">
    <source>
        <dbReference type="RuleBase" id="RU000320"/>
    </source>
</evidence>
<dbReference type="AlphaFoldDB" id="A0A9D2A7H3"/>
<feature type="transmembrane region" description="Helical" evidence="8">
    <location>
        <begin position="166"/>
        <end position="185"/>
    </location>
</feature>
<comment type="similarity">
    <text evidence="2">Belongs to the CPA3 antiporters (TC 2.A.63) subunit D family.</text>
</comment>
<feature type="domain" description="NADH:quinone oxidoreductase/Mrp antiporter transmembrane" evidence="9">
    <location>
        <begin position="378"/>
        <end position="474"/>
    </location>
</feature>
<dbReference type="EMBL" id="DXGD01000268">
    <property type="protein sequence ID" value="HIW99920.1"/>
    <property type="molecule type" value="Genomic_DNA"/>
</dbReference>
<feature type="transmembrane region" description="Helical" evidence="8">
    <location>
        <begin position="86"/>
        <end position="107"/>
    </location>
</feature>
<evidence type="ECO:0000313" key="10">
    <source>
        <dbReference type="EMBL" id="HIW99920.1"/>
    </source>
</evidence>
<evidence type="ECO:0000313" key="11">
    <source>
        <dbReference type="Proteomes" id="UP000824151"/>
    </source>
</evidence>
<dbReference type="GO" id="GO:0042773">
    <property type="term" value="P:ATP synthesis coupled electron transport"/>
    <property type="evidence" value="ECO:0007669"/>
    <property type="project" value="InterPro"/>
</dbReference>
<sequence>MTPQTLFPDALVQFAIGGLVLLPLLAATLCVLLPHTPRRILGAFTALAVLVLSLPVVWQVSAGDVVQSALGGYDAPLGIRLRADGLSAAFLALTSVVGATTTLYAAAQPHSTGTRLLSGTGQVTASTGAVATGRGPQWEPSHAGFWPLWLGCWAGLNAVFLSGDLFNTYVGLELVGLTAVALVALGGRPSWAAALRYLFIAVAGSLLFLVGTGLIVAMTGTLDIEQASSTASDAGPADVLALTLISVGLALKLALVPLHRWLIPAHSGSPSAVSPLLSALVIKAALFVLLRCWLWLFDPDSTAAGLAWGLAGLGVLALVFGSIMALRQTHLKRLIAYSTVAQVGYWFLMLPLIVDPAAGNLEDQPGTELAPDDVVSGALAATVALALGHGLAKSALFLAAGYLKDVYGTDEIAALRGVGQRHPMLVMSMGLAAVGLVGLPISLSFTGKWKLATSAVAAGHYWILVVLIVATLLSAAYMLRVLAPLLIESEDDASEVPGPQVALSTYSRLAAYAPLLLGTLTIAAGLLGVWFEELLEVGAPW</sequence>
<dbReference type="InterPro" id="IPR050586">
    <property type="entry name" value="CPA3_Na-H_Antiporter_D"/>
</dbReference>
<feature type="transmembrane region" description="Helical" evidence="8">
    <location>
        <begin position="143"/>
        <end position="160"/>
    </location>
</feature>
<dbReference type="InterPro" id="IPR001750">
    <property type="entry name" value="ND/Mrp_TM"/>
</dbReference>
<feature type="transmembrane region" description="Helical" evidence="8">
    <location>
        <begin position="303"/>
        <end position="327"/>
    </location>
</feature>
<dbReference type="InterPro" id="IPR003918">
    <property type="entry name" value="NADH_UbQ_OxRdtase"/>
</dbReference>
<dbReference type="Proteomes" id="UP000824151">
    <property type="component" value="Unassembled WGS sequence"/>
</dbReference>
<evidence type="ECO:0000256" key="1">
    <source>
        <dbReference type="ARBA" id="ARBA00004651"/>
    </source>
</evidence>